<dbReference type="AlphaFoldDB" id="A0AAV5LBI5"/>
<keyword evidence="2" id="KW-0472">Membrane</keyword>
<keyword evidence="4" id="KW-1185">Reference proteome</keyword>
<evidence type="ECO:0000313" key="4">
    <source>
        <dbReference type="Proteomes" id="UP001054252"/>
    </source>
</evidence>
<protein>
    <submittedName>
        <fullName evidence="3">Uncharacterized protein</fullName>
    </submittedName>
</protein>
<evidence type="ECO:0000256" key="1">
    <source>
        <dbReference type="SAM" id="MobiDB-lite"/>
    </source>
</evidence>
<dbReference type="Proteomes" id="UP001054252">
    <property type="component" value="Unassembled WGS sequence"/>
</dbReference>
<dbReference type="EMBL" id="BPVZ01000104">
    <property type="protein sequence ID" value="GKV34256.1"/>
    <property type="molecule type" value="Genomic_DNA"/>
</dbReference>
<feature type="region of interest" description="Disordered" evidence="1">
    <location>
        <begin position="110"/>
        <end position="136"/>
    </location>
</feature>
<evidence type="ECO:0000313" key="3">
    <source>
        <dbReference type="EMBL" id="GKV34256.1"/>
    </source>
</evidence>
<comment type="caution">
    <text evidence="3">The sequence shown here is derived from an EMBL/GenBank/DDBJ whole genome shotgun (WGS) entry which is preliminary data.</text>
</comment>
<organism evidence="3 4">
    <name type="scientific">Rubroshorea leprosula</name>
    <dbReference type="NCBI Taxonomy" id="152421"/>
    <lineage>
        <taxon>Eukaryota</taxon>
        <taxon>Viridiplantae</taxon>
        <taxon>Streptophyta</taxon>
        <taxon>Embryophyta</taxon>
        <taxon>Tracheophyta</taxon>
        <taxon>Spermatophyta</taxon>
        <taxon>Magnoliopsida</taxon>
        <taxon>eudicotyledons</taxon>
        <taxon>Gunneridae</taxon>
        <taxon>Pentapetalae</taxon>
        <taxon>rosids</taxon>
        <taxon>malvids</taxon>
        <taxon>Malvales</taxon>
        <taxon>Dipterocarpaceae</taxon>
        <taxon>Rubroshorea</taxon>
    </lineage>
</organism>
<dbReference type="PANTHER" id="PTHR36374:SF1">
    <property type="entry name" value="OS01G0969000 PROTEIN"/>
    <property type="match status" value="1"/>
</dbReference>
<dbReference type="GO" id="GO:0009507">
    <property type="term" value="C:chloroplast"/>
    <property type="evidence" value="ECO:0007669"/>
    <property type="project" value="TreeGrafter"/>
</dbReference>
<keyword evidence="2" id="KW-1133">Transmembrane helix</keyword>
<reference evidence="3 4" key="1">
    <citation type="journal article" date="2021" name="Commun. Biol.">
        <title>The genome of Shorea leprosula (Dipterocarpaceae) highlights the ecological relevance of drought in aseasonal tropical rainforests.</title>
        <authorList>
            <person name="Ng K.K.S."/>
            <person name="Kobayashi M.J."/>
            <person name="Fawcett J.A."/>
            <person name="Hatakeyama M."/>
            <person name="Paape T."/>
            <person name="Ng C.H."/>
            <person name="Ang C.C."/>
            <person name="Tnah L.H."/>
            <person name="Lee C.T."/>
            <person name="Nishiyama T."/>
            <person name="Sese J."/>
            <person name="O'Brien M.J."/>
            <person name="Copetti D."/>
            <person name="Mohd Noor M.I."/>
            <person name="Ong R.C."/>
            <person name="Putra M."/>
            <person name="Sireger I.Z."/>
            <person name="Indrioko S."/>
            <person name="Kosugi Y."/>
            <person name="Izuno A."/>
            <person name="Isagi Y."/>
            <person name="Lee S.L."/>
            <person name="Shimizu K.K."/>
        </authorList>
    </citation>
    <scope>NUCLEOTIDE SEQUENCE [LARGE SCALE GENOMIC DNA]</scope>
    <source>
        <strain evidence="3">214</strain>
    </source>
</reference>
<dbReference type="PANTHER" id="PTHR36374">
    <property type="entry name" value="OS01G0969000 PROTEIN"/>
    <property type="match status" value="1"/>
</dbReference>
<proteinExistence type="predicted"/>
<accession>A0AAV5LBI5</accession>
<keyword evidence="2" id="KW-0812">Transmembrane</keyword>
<feature type="compositionally biased region" description="Basic and acidic residues" evidence="1">
    <location>
        <begin position="111"/>
        <end position="136"/>
    </location>
</feature>
<sequence>MATAGNGEVMGKEDAKEGTGKILWLFPRLRFSNQEPKKPNVEVREEVKLPKNPPPRSVFFGIRQTSLPPLEAEALESVGRTSNPAILWQVYVLSGFLVLNWVWTRWKERKKGGDEKGSSDDDHSPADDDEYSHFSD</sequence>
<gene>
    <name evidence="3" type="ORF">SLEP1_g42645</name>
</gene>
<evidence type="ECO:0000256" key="2">
    <source>
        <dbReference type="SAM" id="Phobius"/>
    </source>
</evidence>
<feature type="transmembrane region" description="Helical" evidence="2">
    <location>
        <begin position="85"/>
        <end position="103"/>
    </location>
</feature>
<name>A0AAV5LBI5_9ROSI</name>